<proteinExistence type="predicted"/>
<dbReference type="Gramene" id="TKW13921">
    <property type="protein sequence ID" value="TKW13921"/>
    <property type="gene ID" value="SEVIR_5G132564v2"/>
</dbReference>
<evidence type="ECO:0000256" key="1">
    <source>
        <dbReference type="SAM" id="MobiDB-lite"/>
    </source>
</evidence>
<feature type="region of interest" description="Disordered" evidence="1">
    <location>
        <begin position="36"/>
        <end position="61"/>
    </location>
</feature>
<name>A0A4U6UD46_SETVI</name>
<evidence type="ECO:0000313" key="2">
    <source>
        <dbReference type="EMBL" id="TKW13921.1"/>
    </source>
</evidence>
<dbReference type="Proteomes" id="UP000298652">
    <property type="component" value="Chromosome 5"/>
</dbReference>
<reference evidence="2" key="1">
    <citation type="submission" date="2019-03" db="EMBL/GenBank/DDBJ databases">
        <title>WGS assembly of Setaria viridis.</title>
        <authorList>
            <person name="Huang P."/>
            <person name="Jenkins J."/>
            <person name="Grimwood J."/>
            <person name="Barry K."/>
            <person name="Healey A."/>
            <person name="Mamidi S."/>
            <person name="Sreedasyam A."/>
            <person name="Shu S."/>
            <person name="Feldman M."/>
            <person name="Wu J."/>
            <person name="Yu Y."/>
            <person name="Chen C."/>
            <person name="Johnson J."/>
            <person name="Rokhsar D."/>
            <person name="Baxter I."/>
            <person name="Schmutz J."/>
            <person name="Brutnell T."/>
            <person name="Kellogg E."/>
        </authorList>
    </citation>
    <scope>NUCLEOTIDE SEQUENCE [LARGE SCALE GENOMIC DNA]</scope>
</reference>
<organism evidence="2 3">
    <name type="scientific">Setaria viridis</name>
    <name type="common">Green bristlegrass</name>
    <name type="synonym">Setaria italica subsp. viridis</name>
    <dbReference type="NCBI Taxonomy" id="4556"/>
    <lineage>
        <taxon>Eukaryota</taxon>
        <taxon>Viridiplantae</taxon>
        <taxon>Streptophyta</taxon>
        <taxon>Embryophyta</taxon>
        <taxon>Tracheophyta</taxon>
        <taxon>Spermatophyta</taxon>
        <taxon>Magnoliopsida</taxon>
        <taxon>Liliopsida</taxon>
        <taxon>Poales</taxon>
        <taxon>Poaceae</taxon>
        <taxon>PACMAD clade</taxon>
        <taxon>Panicoideae</taxon>
        <taxon>Panicodae</taxon>
        <taxon>Paniceae</taxon>
        <taxon>Cenchrinae</taxon>
        <taxon>Setaria</taxon>
    </lineage>
</organism>
<dbReference type="AlphaFoldDB" id="A0A4U6UD46"/>
<protein>
    <submittedName>
        <fullName evidence="2">Uncharacterized protein</fullName>
    </submittedName>
</protein>
<sequence>MHGWNLITSSWLQVRRPPGGRLHTSTLQVARANTRAALRSDQPGNHHAAPSSYPRYANASPPRSARPASLWLAAGRPQLPLLFVNAFARGVVGQAAFAGLGTHRERAGGGRDLAAGQRHECMIGWLHAASATSHAHGGRVSFTFASVAGASGSAPATAGAEFVWLR</sequence>
<dbReference type="EMBL" id="CM016556">
    <property type="protein sequence ID" value="TKW13921.1"/>
    <property type="molecule type" value="Genomic_DNA"/>
</dbReference>
<accession>A0A4U6UD46</accession>
<evidence type="ECO:0000313" key="3">
    <source>
        <dbReference type="Proteomes" id="UP000298652"/>
    </source>
</evidence>
<gene>
    <name evidence="2" type="ORF">SEVIR_5G132564v2</name>
</gene>
<keyword evidence="3" id="KW-1185">Reference proteome</keyword>